<dbReference type="EMBL" id="SZUV01000022">
    <property type="protein sequence ID" value="TQN49115.1"/>
    <property type="molecule type" value="Genomic_DNA"/>
</dbReference>
<comment type="caution">
    <text evidence="1">The sequence shown here is derived from an EMBL/GenBank/DDBJ whole genome shotgun (WGS) entry which is preliminary data.</text>
</comment>
<name>A0A543PYF8_ACITH</name>
<dbReference type="AlphaFoldDB" id="A0A543PYF8"/>
<dbReference type="Proteomes" id="UP000315403">
    <property type="component" value="Unassembled WGS sequence"/>
</dbReference>
<sequence>MFRVKCVQVHVAQVFDDAGHVRFAPDEFKGLDIAFGVYEDAPILRVFTRLRFAVHVFLVARFLPTALNKYLFALHALMVAVDIKIDDFMKQRLGFPCVEIGVVIKCLILCFESVRIGNQVAQTREAVRTHPIFECCDSIEQTHGLVEFLRVGDTLVRG</sequence>
<evidence type="ECO:0000313" key="2">
    <source>
        <dbReference type="Proteomes" id="UP000315403"/>
    </source>
</evidence>
<evidence type="ECO:0000313" key="1">
    <source>
        <dbReference type="EMBL" id="TQN49115.1"/>
    </source>
</evidence>
<accession>A0A543PYF8</accession>
<protein>
    <submittedName>
        <fullName evidence="1">Uncharacterized protein</fullName>
    </submittedName>
</protein>
<reference evidence="1 2" key="1">
    <citation type="submission" date="2019-03" db="EMBL/GenBank/DDBJ databases">
        <title>New insights into Acidothiobacillus thiooxidans sulfur metabolism through coupled gene expression, solution geochemistry, microscopy and spectroscopy analyses.</title>
        <authorList>
            <person name="Camacho D."/>
            <person name="Frazao R."/>
            <person name="Fouillen A."/>
            <person name="Nanci A."/>
            <person name="Lang B.F."/>
            <person name="Apte S.C."/>
            <person name="Baron C."/>
            <person name="Warren L.A."/>
        </authorList>
    </citation>
    <scope>NUCLEOTIDE SEQUENCE [LARGE SCALE GENOMIC DNA]</scope>
    <source>
        <strain evidence="1 2">ATCC 19377</strain>
    </source>
</reference>
<gene>
    <name evidence="1" type="ORF">DLNHIDIE_03567</name>
</gene>
<proteinExistence type="predicted"/>
<organism evidence="1 2">
    <name type="scientific">Acidithiobacillus thiooxidans ATCC 19377</name>
    <dbReference type="NCBI Taxonomy" id="637390"/>
    <lineage>
        <taxon>Bacteria</taxon>
        <taxon>Pseudomonadati</taxon>
        <taxon>Pseudomonadota</taxon>
        <taxon>Acidithiobacillia</taxon>
        <taxon>Acidithiobacillales</taxon>
        <taxon>Acidithiobacillaceae</taxon>
        <taxon>Acidithiobacillus</taxon>
    </lineage>
</organism>